<dbReference type="Proteomes" id="UP000194606">
    <property type="component" value="Unassembled WGS sequence"/>
</dbReference>
<comment type="caution">
    <text evidence="1">The sequence shown here is derived from an EMBL/GenBank/DDBJ whole genome shotgun (WGS) entry which is preliminary data.</text>
</comment>
<sequence>MIKIEITKDKNIDGQYILKGGDTSDYLAMLAEAIASICKEEGLPVDIAVKGLFHELEETEVDRCN</sequence>
<reference evidence="1 2" key="1">
    <citation type="submission" date="2017-02" db="EMBL/GenBank/DDBJ databases">
        <authorList>
            <person name="Peterson S.W."/>
        </authorList>
    </citation>
    <scope>NUCLEOTIDE SEQUENCE [LARGE SCALE GENOMIC DNA]</scope>
    <source>
        <strain evidence="1">159469</strain>
    </source>
</reference>
<dbReference type="EMBL" id="MUIZ01000009">
    <property type="protein sequence ID" value="OUK02885.1"/>
    <property type="molecule type" value="Genomic_DNA"/>
</dbReference>
<evidence type="ECO:0000313" key="2">
    <source>
        <dbReference type="Proteomes" id="UP000194606"/>
    </source>
</evidence>
<dbReference type="AlphaFoldDB" id="A0A252CAR1"/>
<protein>
    <submittedName>
        <fullName evidence="1">Uncharacterized protein</fullName>
    </submittedName>
</protein>
<proteinExistence type="predicted"/>
<organism evidence="1 2">
    <name type="scientific">Lactococcus petauri</name>
    <dbReference type="NCBI Taxonomy" id="1940789"/>
    <lineage>
        <taxon>Bacteria</taxon>
        <taxon>Bacillati</taxon>
        <taxon>Bacillota</taxon>
        <taxon>Bacilli</taxon>
        <taxon>Lactobacillales</taxon>
        <taxon>Streptococcaceae</taxon>
        <taxon>Lactococcus</taxon>
    </lineage>
</organism>
<accession>A0A252CAR1</accession>
<evidence type="ECO:0000313" key="1">
    <source>
        <dbReference type="EMBL" id="OUK02885.1"/>
    </source>
</evidence>
<gene>
    <name evidence="1" type="ORF">BZZ03_10660</name>
</gene>
<dbReference type="RefSeq" id="WP_086583282.1">
    <property type="nucleotide sequence ID" value="NZ_MUIZ01000009.1"/>
</dbReference>
<name>A0A252CAR1_9LACT</name>